<dbReference type="PATRIC" id="fig|465515.4.peg.450"/>
<feature type="transmembrane region" description="Helical" evidence="2">
    <location>
        <begin position="137"/>
        <end position="157"/>
    </location>
</feature>
<dbReference type="EMBL" id="LS483396">
    <property type="protein sequence ID" value="SQG48971.1"/>
    <property type="molecule type" value="Genomic_DNA"/>
</dbReference>
<protein>
    <submittedName>
        <fullName evidence="3">Uncharacterized protein</fullName>
    </submittedName>
</protein>
<dbReference type="Proteomes" id="UP000000738">
    <property type="component" value="Chromosome"/>
</dbReference>
<dbReference type="RefSeq" id="WP_010079350.1">
    <property type="nucleotide sequence ID" value="NC_012803.1"/>
</dbReference>
<proteinExistence type="predicted"/>
<evidence type="ECO:0000313" key="3">
    <source>
        <dbReference type="EMBL" id="ACS30020.1"/>
    </source>
</evidence>
<dbReference type="AlphaFoldDB" id="C5C968"/>
<evidence type="ECO:0000256" key="1">
    <source>
        <dbReference type="SAM" id="MobiDB-lite"/>
    </source>
</evidence>
<dbReference type="eggNOG" id="ENOG50343AP">
    <property type="taxonomic scope" value="Bacteria"/>
</dbReference>
<dbReference type="STRING" id="465515.Mlut_04790"/>
<evidence type="ECO:0000256" key="2">
    <source>
        <dbReference type="SAM" id="Phobius"/>
    </source>
</evidence>
<sequence length="201" mass="20934">MTTDRPNQDPNPDQHPAAGSRYGTQPYAAPGYGAQPGSPYGTVPEPAAFPALLTLTLTSLALYVLSALPGLFGGGESIESMRDSLRQSGLTPEQVEEIAPVVGASVTVGTIIVLLIGVALYALVYFNLRGAKNWARILGIVLAILGTLSAVGGIFSFVTFPGIGGVLASVLSLALVIVNILWLVKAFNPQVAAYTRQGRRA</sequence>
<feature type="transmembrane region" description="Helical" evidence="2">
    <location>
        <begin position="47"/>
        <end position="72"/>
    </location>
</feature>
<dbReference type="EMBL" id="CP001628">
    <property type="protein sequence ID" value="ACS30020.1"/>
    <property type="molecule type" value="Genomic_DNA"/>
</dbReference>
<keyword evidence="2" id="KW-1133">Transmembrane helix</keyword>
<dbReference type="GeneID" id="93344656"/>
<feature type="transmembrane region" description="Helical" evidence="2">
    <location>
        <begin position="98"/>
        <end position="125"/>
    </location>
</feature>
<reference evidence="5" key="2">
    <citation type="journal article" date="2010" name="J. Bacteriol.">
        <title>Genome sequence of the Fleming strain of Micrococcus luteus, a simple free-living actinobacterium.</title>
        <authorList>
            <person name="Young M."/>
            <person name="Artsatbanov V."/>
            <person name="Beller H.R."/>
            <person name="Chandra G."/>
            <person name="Chater K.F."/>
            <person name="Dover L.G."/>
            <person name="Goh E.B."/>
            <person name="Kahan T."/>
            <person name="Kaprelyants A.S."/>
            <person name="Kyrpides N."/>
            <person name="Lapidus A."/>
            <person name="Lowry S.R."/>
            <person name="Lykidis A."/>
            <person name="Mahillon J."/>
            <person name="Markowitz V."/>
            <person name="Mavromatis K."/>
            <person name="Mukamolova G.V."/>
            <person name="Oren A."/>
            <person name="Rokem J.S."/>
            <person name="Smith M.C."/>
            <person name="Young D.I."/>
            <person name="Greenblatt C.L."/>
        </authorList>
    </citation>
    <scope>NUCLEOTIDE SEQUENCE [LARGE SCALE GENOMIC DNA]</scope>
    <source>
        <strain evidence="5">ATCC 4698 / DSM 20030 / JCM 1464 / NBRC 3333 / NCIMB 9278 / NCTC 2665 / VKM Ac-2230</strain>
    </source>
</reference>
<evidence type="ECO:0000313" key="5">
    <source>
        <dbReference type="Proteomes" id="UP000000738"/>
    </source>
</evidence>
<reference evidence="4 6" key="3">
    <citation type="submission" date="2018-06" db="EMBL/GenBank/DDBJ databases">
        <authorList>
            <consortium name="Pathogen Informatics"/>
            <person name="Doyle S."/>
        </authorList>
    </citation>
    <scope>NUCLEOTIDE SEQUENCE [LARGE SCALE GENOMIC DNA]</scope>
    <source>
        <strain evidence="4 6">NCTC2665</strain>
    </source>
</reference>
<organism evidence="3 5">
    <name type="scientific">Micrococcus luteus (strain ATCC 4698 / DSM 20030 / JCM 1464 / CCM 169 / CCUG 5858 / IAM 1056 / NBRC 3333 / NCIMB 9278 / NCTC 2665 / VKM Ac-2230)</name>
    <name type="common">Micrococcus lysodeikticus</name>
    <dbReference type="NCBI Taxonomy" id="465515"/>
    <lineage>
        <taxon>Bacteria</taxon>
        <taxon>Bacillati</taxon>
        <taxon>Actinomycetota</taxon>
        <taxon>Actinomycetes</taxon>
        <taxon>Micrococcales</taxon>
        <taxon>Micrococcaceae</taxon>
        <taxon>Micrococcus</taxon>
    </lineage>
</organism>
<dbReference type="HOGENOM" id="CLU_1439355_0_0_11"/>
<keyword evidence="5" id="KW-1185">Reference proteome</keyword>
<dbReference type="KEGG" id="mlu:Mlut_04790"/>
<feature type="transmembrane region" description="Helical" evidence="2">
    <location>
        <begin position="163"/>
        <end position="184"/>
    </location>
</feature>
<accession>C5C968</accession>
<evidence type="ECO:0000313" key="4">
    <source>
        <dbReference type="EMBL" id="SQG48971.1"/>
    </source>
</evidence>
<reference evidence="3" key="1">
    <citation type="submission" date="2009-05" db="EMBL/GenBank/DDBJ databases">
        <title>Complete sequence of Micrococcus luteus NCTC 2665.</title>
        <authorList>
            <consortium name="US DOE Joint Genome Institute"/>
            <person name="Lucas S."/>
            <person name="Copeland A."/>
            <person name="Lapidus A."/>
            <person name="Glavina del Rio T."/>
            <person name="Dalin E."/>
            <person name="Tice H."/>
            <person name="Bruce D."/>
            <person name="Goodwin L."/>
            <person name="Pitluck S."/>
            <person name="Lowry S."/>
            <person name="Larimer F."/>
            <person name="Land M."/>
            <person name="Hauser L."/>
            <person name="Kyrpides N."/>
            <person name="Lykidis A."/>
            <person name="Young M."/>
            <person name="Greenblatt C."/>
        </authorList>
    </citation>
    <scope>NUCLEOTIDE SEQUENCE</scope>
    <source>
        <strain evidence="3">NCTC 2665</strain>
    </source>
</reference>
<feature type="region of interest" description="Disordered" evidence="1">
    <location>
        <begin position="1"/>
        <end position="36"/>
    </location>
</feature>
<gene>
    <name evidence="3" type="ordered locus">Mlut_04790</name>
    <name evidence="4" type="ORF">NCTC2665_01500</name>
</gene>
<name>C5C968_MICLC</name>
<keyword evidence="2" id="KW-0812">Transmembrane</keyword>
<dbReference type="EnsemblBacteria" id="ACS30020">
    <property type="protein sequence ID" value="ACS30020"/>
    <property type="gene ID" value="Mlut_04790"/>
</dbReference>
<dbReference type="Proteomes" id="UP000248985">
    <property type="component" value="Chromosome 1"/>
</dbReference>
<keyword evidence="2" id="KW-0472">Membrane</keyword>
<evidence type="ECO:0000313" key="6">
    <source>
        <dbReference type="Proteomes" id="UP000248985"/>
    </source>
</evidence>
<feature type="compositionally biased region" description="Polar residues" evidence="1">
    <location>
        <begin position="1"/>
        <end position="11"/>
    </location>
</feature>